<feature type="compositionally biased region" description="Basic and acidic residues" evidence="1">
    <location>
        <begin position="9"/>
        <end position="30"/>
    </location>
</feature>
<name>A0A6G1PSZ0_CHAAH</name>
<accession>A0A6G1PSZ0</accession>
<evidence type="ECO:0000313" key="3">
    <source>
        <dbReference type="Proteomes" id="UP000503349"/>
    </source>
</evidence>
<gene>
    <name evidence="2" type="ORF">EXN66_Car009058</name>
</gene>
<proteinExistence type="predicted"/>
<organism evidence="2 3">
    <name type="scientific">Channa argus</name>
    <name type="common">Northern snakehead</name>
    <name type="synonym">Ophicephalus argus</name>
    <dbReference type="NCBI Taxonomy" id="215402"/>
    <lineage>
        <taxon>Eukaryota</taxon>
        <taxon>Metazoa</taxon>
        <taxon>Chordata</taxon>
        <taxon>Craniata</taxon>
        <taxon>Vertebrata</taxon>
        <taxon>Euteleostomi</taxon>
        <taxon>Actinopterygii</taxon>
        <taxon>Neopterygii</taxon>
        <taxon>Teleostei</taxon>
        <taxon>Neoteleostei</taxon>
        <taxon>Acanthomorphata</taxon>
        <taxon>Anabantaria</taxon>
        <taxon>Anabantiformes</taxon>
        <taxon>Channoidei</taxon>
        <taxon>Channidae</taxon>
        <taxon>Channa</taxon>
    </lineage>
</organism>
<evidence type="ECO:0000256" key="1">
    <source>
        <dbReference type="SAM" id="MobiDB-lite"/>
    </source>
</evidence>
<evidence type="ECO:0000313" key="2">
    <source>
        <dbReference type="EMBL" id="KAF3693382.1"/>
    </source>
</evidence>
<dbReference type="EMBL" id="CM015719">
    <property type="protein sequence ID" value="KAF3693382.1"/>
    <property type="molecule type" value="Genomic_DNA"/>
</dbReference>
<dbReference type="AlphaFoldDB" id="A0A6G1PSZ0"/>
<sequence length="63" mass="7190">MQNAGKTQGQHEHRGQRERGERDKERDKAEPGTPKGRRSTYKPSGMKRGQPGERERGQCPTED</sequence>
<feature type="region of interest" description="Disordered" evidence="1">
    <location>
        <begin position="1"/>
        <end position="63"/>
    </location>
</feature>
<reference evidence="2 3" key="1">
    <citation type="submission" date="2019-02" db="EMBL/GenBank/DDBJ databases">
        <title>Opniocepnalus argus genome.</title>
        <authorList>
            <person name="Zhou C."/>
            <person name="Xiao S."/>
        </authorList>
    </citation>
    <scope>NUCLEOTIDE SEQUENCE [LARGE SCALE GENOMIC DNA]</scope>
    <source>
        <strain evidence="2">OARG1902GOOAL</strain>
        <tissue evidence="2">Muscle</tissue>
    </source>
</reference>
<reference evidence="3" key="2">
    <citation type="submission" date="2019-02" db="EMBL/GenBank/DDBJ databases">
        <title>Opniocepnalus argus Var Kimnra genome.</title>
        <authorList>
            <person name="Zhou C."/>
            <person name="Xiao S."/>
        </authorList>
    </citation>
    <scope>NUCLEOTIDE SEQUENCE [LARGE SCALE GENOMIC DNA]</scope>
</reference>
<keyword evidence="3" id="KW-1185">Reference proteome</keyword>
<protein>
    <submittedName>
        <fullName evidence="2">Uncharacterized protein</fullName>
    </submittedName>
</protein>
<dbReference type="Proteomes" id="UP000503349">
    <property type="component" value="Chromosome 8"/>
</dbReference>